<dbReference type="EMBL" id="MT141558">
    <property type="protein sequence ID" value="QJA66670.1"/>
    <property type="molecule type" value="Genomic_DNA"/>
</dbReference>
<evidence type="ECO:0000313" key="1">
    <source>
        <dbReference type="EMBL" id="QJA66670.1"/>
    </source>
</evidence>
<reference evidence="1" key="1">
    <citation type="submission" date="2020-03" db="EMBL/GenBank/DDBJ databases">
        <title>The deep terrestrial virosphere.</title>
        <authorList>
            <person name="Holmfeldt K."/>
            <person name="Nilsson E."/>
            <person name="Simone D."/>
            <person name="Lopez-Fernandez M."/>
            <person name="Wu X."/>
            <person name="de Brujin I."/>
            <person name="Lundin D."/>
            <person name="Andersson A."/>
            <person name="Bertilsson S."/>
            <person name="Dopson M."/>
        </authorList>
    </citation>
    <scope>NUCLEOTIDE SEQUENCE</scope>
    <source>
        <strain evidence="1">MM415B00340</strain>
    </source>
</reference>
<gene>
    <name evidence="1" type="ORF">MM415B00340_0054</name>
</gene>
<sequence length="74" mass="8559">MAKKSMTIDEVKKRKIQLEKDVLKLLQEFETETGVRTGYINFDRGETDDVPVPTRGNTGKLRNVDINMELDLIY</sequence>
<protein>
    <submittedName>
        <fullName evidence="1">Uncharacterized protein</fullName>
    </submittedName>
</protein>
<name>A0A6M3J9X8_9ZZZZ</name>
<accession>A0A6M3J9X8</accession>
<proteinExistence type="predicted"/>
<dbReference type="AlphaFoldDB" id="A0A6M3J9X8"/>
<organism evidence="1">
    <name type="scientific">viral metagenome</name>
    <dbReference type="NCBI Taxonomy" id="1070528"/>
    <lineage>
        <taxon>unclassified sequences</taxon>
        <taxon>metagenomes</taxon>
        <taxon>organismal metagenomes</taxon>
    </lineage>
</organism>